<comment type="caution">
    <text evidence="1">The sequence shown here is derived from an EMBL/GenBank/DDBJ whole genome shotgun (WGS) entry which is preliminary data.</text>
</comment>
<organism evidence="1 2">
    <name type="scientific">Paenibacillus endophyticus</name>
    <dbReference type="NCBI Taxonomy" id="1294268"/>
    <lineage>
        <taxon>Bacteria</taxon>
        <taxon>Bacillati</taxon>
        <taxon>Bacillota</taxon>
        <taxon>Bacilli</taxon>
        <taxon>Bacillales</taxon>
        <taxon>Paenibacillaceae</taxon>
        <taxon>Paenibacillus</taxon>
    </lineage>
</organism>
<dbReference type="CDD" id="cd19166">
    <property type="entry name" value="HemeO-bac"/>
    <property type="match status" value="1"/>
</dbReference>
<dbReference type="Gene3D" id="1.20.910.10">
    <property type="entry name" value="Heme oxygenase-like"/>
    <property type="match status" value="1"/>
</dbReference>
<dbReference type="RefSeq" id="WP_183570295.1">
    <property type="nucleotide sequence ID" value="NZ_CBCSLB010000024.1"/>
</dbReference>
<dbReference type="GO" id="GO:0006788">
    <property type="term" value="P:heme oxidation"/>
    <property type="evidence" value="ECO:0007669"/>
    <property type="project" value="InterPro"/>
</dbReference>
<dbReference type="SUPFAM" id="SSF48613">
    <property type="entry name" value="Heme oxygenase-like"/>
    <property type="match status" value="1"/>
</dbReference>
<sequence>MSIMTRLREETASNHVQIESNPYAKAIMNQTLTQDEYVRYLEKFYGFIKPAERLIAQLSGWGEFGEAMGQRAKSPLLERDLHTLGLSLQEIENLPECSKLPELYTVPQALGYMYVIEGSTLGGQIITKQVRKFLPLAEQENKGTEYFNAYGTETRAKWAEFREQVEQSIDSEEAAQQVIEAAKSTFGTLEVWLNE</sequence>
<name>A0A7W5CDB5_9BACL</name>
<dbReference type="AlphaFoldDB" id="A0A7W5CDB5"/>
<proteinExistence type="predicted"/>
<dbReference type="Proteomes" id="UP000518605">
    <property type="component" value="Unassembled WGS sequence"/>
</dbReference>
<gene>
    <name evidence="1" type="ORF">FHS16_005635</name>
</gene>
<dbReference type="InterPro" id="IPR016084">
    <property type="entry name" value="Haem_Oase-like_multi-hlx"/>
</dbReference>
<keyword evidence="2" id="KW-1185">Reference proteome</keyword>
<evidence type="ECO:0000313" key="2">
    <source>
        <dbReference type="Proteomes" id="UP000518605"/>
    </source>
</evidence>
<dbReference type="EMBL" id="JACHXW010000025">
    <property type="protein sequence ID" value="MBB3155527.1"/>
    <property type="molecule type" value="Genomic_DNA"/>
</dbReference>
<accession>A0A7W5CDB5</accession>
<dbReference type="GO" id="GO:0004392">
    <property type="term" value="F:heme oxygenase (decyclizing) activity"/>
    <property type="evidence" value="ECO:0007669"/>
    <property type="project" value="InterPro"/>
</dbReference>
<protein>
    <submittedName>
        <fullName evidence="1">Heme oxygenase</fullName>
    </submittedName>
</protein>
<dbReference type="InterPro" id="IPR016053">
    <property type="entry name" value="Haem_Oase-like"/>
</dbReference>
<reference evidence="1 2" key="1">
    <citation type="submission" date="2020-08" db="EMBL/GenBank/DDBJ databases">
        <title>Genomic Encyclopedia of Type Strains, Phase III (KMG-III): the genomes of soil and plant-associated and newly described type strains.</title>
        <authorList>
            <person name="Whitman W."/>
        </authorList>
    </citation>
    <scope>NUCLEOTIDE SEQUENCE [LARGE SCALE GENOMIC DNA]</scope>
    <source>
        <strain evidence="1 2">CECT 8234</strain>
    </source>
</reference>
<evidence type="ECO:0000313" key="1">
    <source>
        <dbReference type="EMBL" id="MBB3155527.1"/>
    </source>
</evidence>
<dbReference type="Pfam" id="PF01126">
    <property type="entry name" value="Heme_oxygenase"/>
    <property type="match status" value="1"/>
</dbReference>